<dbReference type="GO" id="GO:0046872">
    <property type="term" value="F:metal ion binding"/>
    <property type="evidence" value="ECO:0007669"/>
    <property type="project" value="UniProtKB-KW"/>
</dbReference>
<evidence type="ECO:0000256" key="11">
    <source>
        <dbReference type="SAM" id="Phobius"/>
    </source>
</evidence>
<comment type="pathway">
    <text evidence="2">Cell wall biogenesis; lipoteichoic acid biosynthesis.</text>
</comment>
<dbReference type="EMBL" id="CP002547">
    <property type="protein sequence ID" value="ADY55231.1"/>
    <property type="molecule type" value="Genomic_DNA"/>
</dbReference>
<feature type="transmembrane region" description="Helical" evidence="11">
    <location>
        <begin position="7"/>
        <end position="29"/>
    </location>
</feature>
<dbReference type="AlphaFoldDB" id="F0T1W7"/>
<dbReference type="PIRSF" id="PIRSF005091">
    <property type="entry name" value="Mmb_sulf_HI1246"/>
    <property type="match status" value="1"/>
</dbReference>
<evidence type="ECO:0000256" key="5">
    <source>
        <dbReference type="ARBA" id="ARBA00022692"/>
    </source>
</evidence>
<keyword evidence="14" id="KW-1185">Reference proteome</keyword>
<dbReference type="eggNOG" id="COG1368">
    <property type="taxonomic scope" value="Bacteria"/>
</dbReference>
<dbReference type="InterPro" id="IPR000917">
    <property type="entry name" value="Sulfatase_N"/>
</dbReference>
<feature type="binding site" evidence="10">
    <location>
        <position position="465"/>
    </location>
    <ligand>
        <name>Mn(2+)</name>
        <dbReference type="ChEBI" id="CHEBI:29035"/>
    </ligand>
</feature>
<dbReference type="GO" id="GO:0005886">
    <property type="term" value="C:plasma membrane"/>
    <property type="evidence" value="ECO:0007669"/>
    <property type="project" value="UniProtKB-SubCell"/>
</dbReference>
<dbReference type="InterPro" id="IPR012160">
    <property type="entry name" value="LtaS-like"/>
</dbReference>
<reference evidence="14" key="2">
    <citation type="submission" date="2011-02" db="EMBL/GenBank/DDBJ databases">
        <title>The complete genome of Syntrophobotulus glycolicus DSM 8271.</title>
        <authorList>
            <person name="Lucas S."/>
            <person name="Copeland A."/>
            <person name="Lapidus A."/>
            <person name="Bruce D."/>
            <person name="Goodwin L."/>
            <person name="Pitluck S."/>
            <person name="Kyrpides N."/>
            <person name="Mavromatis K."/>
            <person name="Pagani I."/>
            <person name="Ivanova N."/>
            <person name="Mikhailova N."/>
            <person name="Chertkov O."/>
            <person name="Held B."/>
            <person name="Detter J.C."/>
            <person name="Tapia R."/>
            <person name="Han C."/>
            <person name="Land M."/>
            <person name="Hauser L."/>
            <person name="Markowitz V."/>
            <person name="Cheng J.-F."/>
            <person name="Hugenholtz P."/>
            <person name="Woyke T."/>
            <person name="Wu D."/>
            <person name="Spring S."/>
            <person name="Schroeder M."/>
            <person name="Brambilla E."/>
            <person name="Klenk H.-P."/>
            <person name="Eisen J.A."/>
        </authorList>
    </citation>
    <scope>NUCLEOTIDE SEQUENCE [LARGE SCALE GENOMIC DNA]</scope>
    <source>
        <strain evidence="14">DSM 8271 / FlGlyR</strain>
    </source>
</reference>
<protein>
    <submittedName>
        <fullName evidence="13">Sulfatase</fullName>
    </submittedName>
</protein>
<feature type="binding site" evidence="10">
    <location>
        <position position="466"/>
    </location>
    <ligand>
        <name>Mn(2+)</name>
        <dbReference type="ChEBI" id="CHEBI:29035"/>
    </ligand>
</feature>
<dbReference type="HOGENOM" id="CLU_021310_1_0_9"/>
<evidence type="ECO:0000256" key="7">
    <source>
        <dbReference type="ARBA" id="ARBA00023136"/>
    </source>
</evidence>
<evidence type="ECO:0000256" key="9">
    <source>
        <dbReference type="PIRSR" id="PIRSR005091-2"/>
    </source>
</evidence>
<accession>F0T1W7</accession>
<evidence type="ECO:0000313" key="13">
    <source>
        <dbReference type="EMBL" id="ADY55231.1"/>
    </source>
</evidence>
<keyword evidence="9" id="KW-0464">Manganese</keyword>
<organism evidence="13 14">
    <name type="scientific">Syntrophobotulus glycolicus (strain DSM 8271 / FlGlyR)</name>
    <dbReference type="NCBI Taxonomy" id="645991"/>
    <lineage>
        <taxon>Bacteria</taxon>
        <taxon>Bacillati</taxon>
        <taxon>Bacillota</taxon>
        <taxon>Clostridia</taxon>
        <taxon>Eubacteriales</taxon>
        <taxon>Desulfitobacteriaceae</taxon>
        <taxon>Syntrophobotulus</taxon>
    </lineage>
</organism>
<gene>
    <name evidence="13" type="ordered locus">Sgly_0885</name>
</gene>
<dbReference type="InterPro" id="IPR050448">
    <property type="entry name" value="OpgB/LTA_synthase_biosynth"/>
</dbReference>
<dbReference type="Gene3D" id="3.30.1120.170">
    <property type="match status" value="1"/>
</dbReference>
<dbReference type="Proteomes" id="UP000007488">
    <property type="component" value="Chromosome"/>
</dbReference>
<keyword evidence="5 11" id="KW-0812">Transmembrane</keyword>
<feature type="binding site" evidence="10">
    <location>
        <position position="250"/>
    </location>
    <ligand>
        <name>Mn(2+)</name>
        <dbReference type="ChEBI" id="CHEBI:29035"/>
    </ligand>
</feature>
<evidence type="ECO:0000256" key="6">
    <source>
        <dbReference type="ARBA" id="ARBA00022989"/>
    </source>
</evidence>
<keyword evidence="6 11" id="KW-1133">Transmembrane helix</keyword>
<feature type="transmembrane region" description="Helical" evidence="11">
    <location>
        <begin position="120"/>
        <end position="139"/>
    </location>
</feature>
<dbReference type="PANTHER" id="PTHR47371">
    <property type="entry name" value="LIPOTEICHOIC ACID SYNTHASE"/>
    <property type="match status" value="1"/>
</dbReference>
<feature type="active site" evidence="8">
    <location>
        <position position="292"/>
    </location>
</feature>
<dbReference type="STRING" id="645991.Sgly_0885"/>
<reference evidence="13 14" key="1">
    <citation type="journal article" date="2011" name="Stand. Genomic Sci.">
        <title>Complete genome sequence of Syntrophobotulus glycolicus type strain (FlGlyR).</title>
        <authorList>
            <person name="Han C."/>
            <person name="Mwirichia R."/>
            <person name="Chertkov O."/>
            <person name="Held B."/>
            <person name="Lapidus A."/>
            <person name="Nolan M."/>
            <person name="Lucas S."/>
            <person name="Hammon N."/>
            <person name="Deshpande S."/>
            <person name="Cheng J.F."/>
            <person name="Tapia R."/>
            <person name="Goodwin L."/>
            <person name="Pitluck S."/>
            <person name="Huntemann M."/>
            <person name="Liolios K."/>
            <person name="Ivanova N."/>
            <person name="Pagani I."/>
            <person name="Mavromatis K."/>
            <person name="Ovchinikova G."/>
            <person name="Pati A."/>
            <person name="Chen A."/>
            <person name="Palaniappan K."/>
            <person name="Land M."/>
            <person name="Hauser L."/>
            <person name="Brambilla E.M."/>
            <person name="Rohde M."/>
            <person name="Spring S."/>
            <person name="Sikorski J."/>
            <person name="Goker M."/>
            <person name="Woyke T."/>
            <person name="Bristow J."/>
            <person name="Eisen J.A."/>
            <person name="Markowitz V."/>
            <person name="Hugenholtz P."/>
            <person name="Kyrpides N.C."/>
            <person name="Klenk H.P."/>
            <person name="Detter J.C."/>
        </authorList>
    </citation>
    <scope>NUCLEOTIDE SEQUENCE [LARGE SCALE GENOMIC DNA]</scope>
    <source>
        <strain evidence="14">DSM 8271 / FlGlyR</strain>
    </source>
</reference>
<dbReference type="Gene3D" id="3.40.720.10">
    <property type="entry name" value="Alkaline Phosphatase, subunit A"/>
    <property type="match status" value="1"/>
</dbReference>
<comment type="similarity">
    <text evidence="3">Belongs to the LTA synthase family.</text>
</comment>
<name>F0T1W7_SYNGF</name>
<evidence type="ECO:0000256" key="3">
    <source>
        <dbReference type="ARBA" id="ARBA00009983"/>
    </source>
</evidence>
<evidence type="ECO:0000256" key="10">
    <source>
        <dbReference type="PIRSR" id="PIRSR005091-3"/>
    </source>
</evidence>
<dbReference type="Pfam" id="PF00884">
    <property type="entry name" value="Sulfatase"/>
    <property type="match status" value="1"/>
</dbReference>
<proteinExistence type="inferred from homology"/>
<feature type="transmembrane region" description="Helical" evidence="11">
    <location>
        <begin position="66"/>
        <end position="89"/>
    </location>
</feature>
<feature type="transmembrane region" description="Helical" evidence="11">
    <location>
        <begin position="146"/>
        <end position="164"/>
    </location>
</feature>
<dbReference type="PANTHER" id="PTHR47371:SF3">
    <property type="entry name" value="PHOSPHOGLYCEROL TRANSFERASE I"/>
    <property type="match status" value="1"/>
</dbReference>
<keyword evidence="7 11" id="KW-0472">Membrane</keyword>
<comment type="subcellular location">
    <subcellularLocation>
        <location evidence="1">Cell membrane</location>
        <topology evidence="1">Multi-pass membrane protein</topology>
    </subcellularLocation>
</comment>
<keyword evidence="4" id="KW-1003">Cell membrane</keyword>
<dbReference type="KEGG" id="sgy:Sgly_0885"/>
<evidence type="ECO:0000256" key="8">
    <source>
        <dbReference type="PIRSR" id="PIRSR005091-1"/>
    </source>
</evidence>
<evidence type="ECO:0000256" key="2">
    <source>
        <dbReference type="ARBA" id="ARBA00004936"/>
    </source>
</evidence>
<dbReference type="CDD" id="cd16015">
    <property type="entry name" value="LTA_synthase"/>
    <property type="match status" value="1"/>
</dbReference>
<dbReference type="SUPFAM" id="SSF53649">
    <property type="entry name" value="Alkaline phosphatase-like"/>
    <property type="match status" value="1"/>
</dbReference>
<evidence type="ECO:0000259" key="12">
    <source>
        <dbReference type="Pfam" id="PF00884"/>
    </source>
</evidence>
<feature type="domain" description="Sulfatase N-terminal" evidence="12">
    <location>
        <begin position="242"/>
        <end position="530"/>
    </location>
</feature>
<feature type="binding site" evidence="9">
    <location>
        <position position="405"/>
    </location>
    <ligand>
        <name>substrate</name>
    </ligand>
</feature>
<keyword evidence="9" id="KW-0479">Metal-binding</keyword>
<evidence type="ECO:0000256" key="4">
    <source>
        <dbReference type="ARBA" id="ARBA00022475"/>
    </source>
</evidence>
<sequence length="609" mass="69453">MMKKYHLLRLGTLEIPLTLSIILIKARLMMYHLNLELPWKILLFNCGLLMVLTAGAYLMRPLFRRGFLCLLNLSCSFLFFTDLLHYRYFNIPLTAYSFLQTSNLNGLGESILALARMSDLLLFTDLLIWPVFFFFTAASKLPKSRFIFAFQLILGLALTCFYPVQQTYYEKNDIFRRFDTAMTFHHFGPLGFHSVDTAYYLMDKNIALTDETEDLILAWFDNREQPDADQFFSALQGGSKGKNLIVIQVESLQNFVIGQTVAGQPITPNLNELLGHSFYYRHFYPQTVDGNSSDAELVVNSSLYPIRKGSTFFSYPGNQYHSLPLLLKPYGYQTVAVHSDEASFWNRHLVYPNLGFDEFWDIDKFAQTDLVGMGLSDMAMFEQSAAMLKELPQPFYSFIITLTSHYPYSMPSDQQFLELPPALDGSHVGNYLQAVRYTDQAIGGFMQELKQNGLLDNSLVVIYGDHDGLFERDKPQLEELWAGKTISGEEWVREYMPVPLIIYQPDFEGKRPGGYGGQVDVLPTIAYLMGFEQEAAHYAMGKNLLTPAGGFAIIPRGDYIKQMARVTPDRIDYDWDPDSEVGQTLQVADLIIRTNFFAISQRAASHAEN</sequence>
<evidence type="ECO:0000313" key="14">
    <source>
        <dbReference type="Proteomes" id="UP000007488"/>
    </source>
</evidence>
<dbReference type="InterPro" id="IPR017850">
    <property type="entry name" value="Alkaline_phosphatase_core_sf"/>
</dbReference>
<feature type="transmembrane region" description="Helical" evidence="11">
    <location>
        <begin position="41"/>
        <end position="59"/>
    </location>
</feature>
<evidence type="ECO:0000256" key="1">
    <source>
        <dbReference type="ARBA" id="ARBA00004651"/>
    </source>
</evidence>